<reference evidence="1 2" key="1">
    <citation type="journal article" date="2016" name="J. Microbiol.">
        <title>Dankookia rubra gen. nov., sp. nov., an alphaproteobacterium isolated from sediment of a shallow stream.</title>
        <authorList>
            <person name="Kim W.H."/>
            <person name="Kim D.H."/>
            <person name="Kang K."/>
            <person name="Ahn T.Y."/>
        </authorList>
    </citation>
    <scope>NUCLEOTIDE SEQUENCE [LARGE SCALE GENOMIC DNA]</scope>
    <source>
        <strain evidence="1 2">JCM30602</strain>
    </source>
</reference>
<evidence type="ECO:0000313" key="1">
    <source>
        <dbReference type="EMBL" id="TDH61327.1"/>
    </source>
</evidence>
<dbReference type="Proteomes" id="UP000295096">
    <property type="component" value="Unassembled WGS sequence"/>
</dbReference>
<comment type="caution">
    <text evidence="1">The sequence shown here is derived from an EMBL/GenBank/DDBJ whole genome shotgun (WGS) entry which is preliminary data.</text>
</comment>
<dbReference type="RefSeq" id="WP_133289933.1">
    <property type="nucleotide sequence ID" value="NZ_SMSJ01000023.1"/>
</dbReference>
<evidence type="ECO:0000313" key="2">
    <source>
        <dbReference type="Proteomes" id="UP000295096"/>
    </source>
</evidence>
<accession>A0A4R5QFT7</accession>
<dbReference type="AlphaFoldDB" id="A0A4R5QFT7"/>
<protein>
    <recommendedName>
        <fullName evidence="3">DUF4185 domain-containing protein</fullName>
    </recommendedName>
</protein>
<name>A0A4R5QFT7_9PROT</name>
<keyword evidence="2" id="KW-1185">Reference proteome</keyword>
<organism evidence="1 2">
    <name type="scientific">Dankookia rubra</name>
    <dbReference type="NCBI Taxonomy" id="1442381"/>
    <lineage>
        <taxon>Bacteria</taxon>
        <taxon>Pseudomonadati</taxon>
        <taxon>Pseudomonadota</taxon>
        <taxon>Alphaproteobacteria</taxon>
        <taxon>Acetobacterales</taxon>
        <taxon>Roseomonadaceae</taxon>
        <taxon>Dankookia</taxon>
    </lineage>
</organism>
<evidence type="ECO:0008006" key="3">
    <source>
        <dbReference type="Google" id="ProtNLM"/>
    </source>
</evidence>
<dbReference type="OrthoDB" id="7042075at2"/>
<sequence length="418" mass="45492">MPEGRSTVALAPRGKPPRPGPVALRLGALGRAALGLCRRAAGAPRLGWLAAGLVMALGAPAAAQPVGLTPAGGPRTLYRWATDRCEDEFIPDAPARAFRRADGRMALLATHRENWMLLGDDFATLRPDCRSVLRSSAQGSGELWIEATYTRDGREVVALVSQDLSLRVRAAGCDRRDLPGRCWLNNILAARSADMGQSFALVPGPSGMVATLGDHYPAEARSRHGVFTTSNIVRHAGAYYMVAYLQAEARQPPGNCLFRTEDPFVPASWRGWDGRDFALDLSGPGGGRPCVALAPQVLQSEVRSLTYVPGRGVWLAVFRGRLRLEGDAAPVPGFYYAQSRDLLAWEAPRRLWAAPTEARRDDATRVTNYPSLLDPASASRNFETLDSGRPVLLFTVQHLRQGQGSMDRDLQYLPLRMD</sequence>
<proteinExistence type="predicted"/>
<gene>
    <name evidence="1" type="ORF">E2C06_17645</name>
</gene>
<dbReference type="EMBL" id="SMSJ01000023">
    <property type="protein sequence ID" value="TDH61327.1"/>
    <property type="molecule type" value="Genomic_DNA"/>
</dbReference>